<protein>
    <submittedName>
        <fullName evidence="1">Uncharacterized protein</fullName>
    </submittedName>
</protein>
<comment type="caution">
    <text evidence="1">The sequence shown here is derived from an EMBL/GenBank/DDBJ whole genome shotgun (WGS) entry which is preliminary data.</text>
</comment>
<dbReference type="Proteomes" id="UP000027644">
    <property type="component" value="Unassembled WGS sequence"/>
</dbReference>
<dbReference type="EMBL" id="AVQL01000450">
    <property type="protein sequence ID" value="KEQ00452.1"/>
    <property type="molecule type" value="Genomic_DNA"/>
</dbReference>
<organism evidence="1 2">
    <name type="scientific">Snodgrassella alvi SCGC AB-598-J21</name>
    <dbReference type="NCBI Taxonomy" id="1385367"/>
    <lineage>
        <taxon>Bacteria</taxon>
        <taxon>Pseudomonadati</taxon>
        <taxon>Pseudomonadota</taxon>
        <taxon>Betaproteobacteria</taxon>
        <taxon>Neisseriales</taxon>
        <taxon>Neisseriaceae</taxon>
        <taxon>Snodgrassella</taxon>
    </lineage>
</organism>
<evidence type="ECO:0000313" key="2">
    <source>
        <dbReference type="Proteomes" id="UP000027644"/>
    </source>
</evidence>
<accession>A0A074V9C2</accession>
<sequence>MLDNKICTVKTICKKLMKKYDVKMENNKQDNG</sequence>
<name>A0A074V9C2_9NEIS</name>
<dbReference type="AlphaFoldDB" id="A0A074V9C2"/>
<reference evidence="1 2" key="1">
    <citation type="journal article" date="2014" name="PLoS Genet.">
        <title>Hidden diversity in honey bee gut symbionts detected by single-cell genomics.</title>
        <authorList>
            <person name="Engel P."/>
            <person name="Stepanauskas R."/>
            <person name="Moran N."/>
        </authorList>
    </citation>
    <scope>NUCLEOTIDE SEQUENCE [LARGE SCALE GENOMIC DNA]</scope>
    <source>
        <strain evidence="1 2">SCGC AB-598-J21</strain>
    </source>
</reference>
<evidence type="ECO:0000313" key="1">
    <source>
        <dbReference type="EMBL" id="KEQ00452.1"/>
    </source>
</evidence>
<proteinExistence type="predicted"/>
<gene>
    <name evidence="1" type="ORF">SASC598J21_017210</name>
</gene>